<proteinExistence type="predicted"/>
<organism evidence="1">
    <name type="scientific">Arundo donax</name>
    <name type="common">Giant reed</name>
    <name type="synonym">Donax arundinaceus</name>
    <dbReference type="NCBI Taxonomy" id="35708"/>
    <lineage>
        <taxon>Eukaryota</taxon>
        <taxon>Viridiplantae</taxon>
        <taxon>Streptophyta</taxon>
        <taxon>Embryophyta</taxon>
        <taxon>Tracheophyta</taxon>
        <taxon>Spermatophyta</taxon>
        <taxon>Magnoliopsida</taxon>
        <taxon>Liliopsida</taxon>
        <taxon>Poales</taxon>
        <taxon>Poaceae</taxon>
        <taxon>PACMAD clade</taxon>
        <taxon>Arundinoideae</taxon>
        <taxon>Arundineae</taxon>
        <taxon>Arundo</taxon>
    </lineage>
</organism>
<protein>
    <submittedName>
        <fullName evidence="1">Uncharacterized protein</fullName>
    </submittedName>
</protein>
<evidence type="ECO:0000313" key="1">
    <source>
        <dbReference type="EMBL" id="JAE31635.1"/>
    </source>
</evidence>
<sequence>MICVEIILGQMYIMFPN</sequence>
<reference evidence="1" key="1">
    <citation type="submission" date="2014-09" db="EMBL/GenBank/DDBJ databases">
        <authorList>
            <person name="Magalhaes I.L.F."/>
            <person name="Oliveira U."/>
            <person name="Santos F.R."/>
            <person name="Vidigal T.H.D.A."/>
            <person name="Brescovit A.D."/>
            <person name="Santos A.J."/>
        </authorList>
    </citation>
    <scope>NUCLEOTIDE SEQUENCE</scope>
    <source>
        <tissue evidence="1">Shoot tissue taken approximately 20 cm above the soil surface</tissue>
    </source>
</reference>
<dbReference type="AlphaFoldDB" id="A0A0A9H367"/>
<name>A0A0A9H367_ARUDO</name>
<accession>A0A0A9H367</accession>
<reference evidence="1" key="2">
    <citation type="journal article" date="2015" name="Data Brief">
        <title>Shoot transcriptome of the giant reed, Arundo donax.</title>
        <authorList>
            <person name="Barrero R.A."/>
            <person name="Guerrero F.D."/>
            <person name="Moolhuijzen P."/>
            <person name="Goolsby J.A."/>
            <person name="Tidwell J."/>
            <person name="Bellgard S.E."/>
            <person name="Bellgard M.I."/>
        </authorList>
    </citation>
    <scope>NUCLEOTIDE SEQUENCE</scope>
    <source>
        <tissue evidence="1">Shoot tissue taken approximately 20 cm above the soil surface</tissue>
    </source>
</reference>
<dbReference type="EMBL" id="GBRH01166261">
    <property type="protein sequence ID" value="JAE31635.1"/>
    <property type="molecule type" value="Transcribed_RNA"/>
</dbReference>